<keyword evidence="6" id="KW-1185">Reference proteome</keyword>
<keyword evidence="3" id="KW-0479">Metal-binding</keyword>
<evidence type="ECO:0000256" key="1">
    <source>
        <dbReference type="ARBA" id="ARBA00022801"/>
    </source>
</evidence>
<proteinExistence type="predicted"/>
<keyword evidence="3" id="KW-0862">Zinc</keyword>
<dbReference type="OrthoDB" id="3064516at2759"/>
<dbReference type="Pfam" id="PF01546">
    <property type="entry name" value="Peptidase_M20"/>
    <property type="match status" value="1"/>
</dbReference>
<dbReference type="Gene3D" id="3.40.630.10">
    <property type="entry name" value="Zn peptidases"/>
    <property type="match status" value="1"/>
</dbReference>
<dbReference type="AlphaFoldDB" id="A0A183CZF1"/>
<feature type="active site" description="Proton acceptor" evidence="2">
    <location>
        <position position="123"/>
    </location>
</feature>
<dbReference type="InterPro" id="IPR052083">
    <property type="entry name" value="Aminoacylase-1_M20A"/>
</dbReference>
<name>A0A183CZF1_9BILA</name>
<evidence type="ECO:0000313" key="5">
    <source>
        <dbReference type="EMBL" id="VDK31066.1"/>
    </source>
</evidence>
<organism evidence="7">
    <name type="scientific">Gongylonema pulchrum</name>
    <dbReference type="NCBI Taxonomy" id="637853"/>
    <lineage>
        <taxon>Eukaryota</taxon>
        <taxon>Metazoa</taxon>
        <taxon>Ecdysozoa</taxon>
        <taxon>Nematoda</taxon>
        <taxon>Chromadorea</taxon>
        <taxon>Rhabditida</taxon>
        <taxon>Spirurina</taxon>
        <taxon>Spiruromorpha</taxon>
        <taxon>Spiruroidea</taxon>
        <taxon>Gongylonematidae</taxon>
        <taxon>Gongylonema</taxon>
    </lineage>
</organism>
<feature type="binding site" evidence="3">
    <location>
        <position position="65"/>
    </location>
    <ligand>
        <name>Zn(2+)</name>
        <dbReference type="ChEBI" id="CHEBI:29105"/>
        <label>2</label>
    </ligand>
</feature>
<dbReference type="InterPro" id="IPR001261">
    <property type="entry name" value="ArgE/DapE_CS"/>
</dbReference>
<dbReference type="WBParaSite" id="GPUH_0000184601-mRNA-1">
    <property type="protein sequence ID" value="GPUH_0000184601-mRNA-1"/>
    <property type="gene ID" value="GPUH_0000184601"/>
</dbReference>
<evidence type="ECO:0000256" key="4">
    <source>
        <dbReference type="SAM" id="Phobius"/>
    </source>
</evidence>
<dbReference type="GO" id="GO:0046872">
    <property type="term" value="F:metal ion binding"/>
    <property type="evidence" value="ECO:0007669"/>
    <property type="project" value="UniProtKB-KW"/>
</dbReference>
<gene>
    <name evidence="5" type="ORF">GPUH_LOCUS1842</name>
</gene>
<evidence type="ECO:0000313" key="6">
    <source>
        <dbReference type="Proteomes" id="UP000271098"/>
    </source>
</evidence>
<dbReference type="PANTHER" id="PTHR45892:SF1">
    <property type="entry name" value="AMINOACYLASE-1"/>
    <property type="match status" value="1"/>
</dbReference>
<feature type="active site" evidence="2">
    <location>
        <position position="32"/>
    </location>
</feature>
<keyword evidence="4" id="KW-0812">Transmembrane</keyword>
<dbReference type="GO" id="GO:0004046">
    <property type="term" value="F:aminoacylase activity"/>
    <property type="evidence" value="ECO:0007669"/>
    <property type="project" value="TreeGrafter"/>
</dbReference>
<dbReference type="InterPro" id="IPR002933">
    <property type="entry name" value="Peptidase_M20"/>
</dbReference>
<dbReference type="Gene3D" id="3.30.70.360">
    <property type="match status" value="1"/>
</dbReference>
<comment type="cofactor">
    <cofactor evidence="3">
        <name>Zn(2+)</name>
        <dbReference type="ChEBI" id="CHEBI:29105"/>
    </cofactor>
    <text evidence="3">Binds 2 Zn(2+) ions per subunit.</text>
</comment>
<evidence type="ECO:0000256" key="2">
    <source>
        <dbReference type="PIRSR" id="PIRSR036696-1"/>
    </source>
</evidence>
<feature type="binding site" evidence="3">
    <location>
        <position position="151"/>
    </location>
    <ligand>
        <name>Zn(2+)</name>
        <dbReference type="ChEBI" id="CHEBI:29105"/>
        <label>1</label>
    </ligand>
</feature>
<protein>
    <submittedName>
        <fullName evidence="7">N-acyl-L-amino-acid amidohydrolase</fullName>
    </submittedName>
</protein>
<feature type="transmembrane region" description="Helical" evidence="4">
    <location>
        <begin position="88"/>
        <end position="116"/>
    </location>
</feature>
<keyword evidence="1" id="KW-0378">Hydrolase</keyword>
<keyword evidence="4" id="KW-1133">Transmembrane helix</keyword>
<feature type="binding site" evidence="3">
    <location>
        <position position="124"/>
    </location>
    <ligand>
        <name>Zn(2+)</name>
        <dbReference type="ChEBI" id="CHEBI:29105"/>
        <label>2</label>
    </ligand>
</feature>
<reference evidence="7" key="1">
    <citation type="submission" date="2016-06" db="UniProtKB">
        <authorList>
            <consortium name="WormBaseParasite"/>
        </authorList>
    </citation>
    <scope>IDENTIFICATION</scope>
</reference>
<reference evidence="5 6" key="2">
    <citation type="submission" date="2018-11" db="EMBL/GenBank/DDBJ databases">
        <authorList>
            <consortium name="Pathogen Informatics"/>
        </authorList>
    </citation>
    <scope>NUCLEOTIDE SEQUENCE [LARGE SCALE GENOMIC DNA]</scope>
</reference>
<accession>A0A183CZF1</accession>
<dbReference type="PROSITE" id="PS00758">
    <property type="entry name" value="ARGE_DAPE_CPG2_1"/>
    <property type="match status" value="1"/>
</dbReference>
<dbReference type="SUPFAM" id="SSF53187">
    <property type="entry name" value="Zn-dependent exopeptidases"/>
    <property type="match status" value="1"/>
</dbReference>
<dbReference type="PANTHER" id="PTHR45892">
    <property type="entry name" value="AMINOACYLASE-1"/>
    <property type="match status" value="1"/>
</dbReference>
<evidence type="ECO:0000256" key="3">
    <source>
        <dbReference type="PIRSR" id="PIRSR036696-2"/>
    </source>
</evidence>
<feature type="binding site" evidence="3">
    <location>
        <position position="65"/>
    </location>
    <ligand>
        <name>Zn(2+)</name>
        <dbReference type="ChEBI" id="CHEBI:29105"/>
        <label>1</label>
    </ligand>
</feature>
<dbReference type="Proteomes" id="UP000271098">
    <property type="component" value="Unassembled WGS sequence"/>
</dbReference>
<dbReference type="EMBL" id="UYRT01002452">
    <property type="protein sequence ID" value="VDK31066.1"/>
    <property type="molecule type" value="Genomic_DNA"/>
</dbReference>
<feature type="binding site" evidence="3">
    <location>
        <position position="30"/>
    </location>
    <ligand>
        <name>Zn(2+)</name>
        <dbReference type="ChEBI" id="CHEBI:29105"/>
        <label>1</label>
    </ligand>
</feature>
<sequence length="249" mass="28269">MLQCVPGKPFVIMTLRGRNESLPSVMLYSHTDVVPAPFSEECWKFAPFEAVKDVDGKIYGRGTQDMKSIGIQYVEALRRLLGRGQQKFLRTVHIVWGPGHFFFSALTLLTTALFFFNKLFLEEEVGGADGMEKFADDPKFAKLNVGFVLDEGLPTENDTFKVYFADKCPWWVVVCCRGQAGHGSQFLENTAGEKLQRVINSFMGFREEQKKLLESNKCLKACDVVTVNLTKIELAEVMRRNSRAVFRQM</sequence>
<keyword evidence="4" id="KW-0472">Membrane</keyword>
<evidence type="ECO:0000313" key="7">
    <source>
        <dbReference type="WBParaSite" id="GPUH_0000184601-mRNA-1"/>
    </source>
</evidence>
<dbReference type="PIRSF" id="PIRSF036696">
    <property type="entry name" value="ACY-1"/>
    <property type="match status" value="1"/>
</dbReference>